<keyword evidence="3" id="KW-1185">Reference proteome</keyword>
<dbReference type="STRING" id="484498.SAMN05421686_1024"/>
<dbReference type="InterPro" id="IPR013976">
    <property type="entry name" value="HDOD"/>
</dbReference>
<gene>
    <name evidence="2" type="ORF">SAMN05421686_1024</name>
</gene>
<organism evidence="2 3">
    <name type="scientific">Thalassolituus maritimus</name>
    <dbReference type="NCBI Taxonomy" id="484498"/>
    <lineage>
        <taxon>Bacteria</taxon>
        <taxon>Pseudomonadati</taxon>
        <taxon>Pseudomonadota</taxon>
        <taxon>Gammaproteobacteria</taxon>
        <taxon>Oceanospirillales</taxon>
        <taxon>Oceanospirillaceae</taxon>
        <taxon>Thalassolituus</taxon>
    </lineage>
</organism>
<dbReference type="RefSeq" id="WP_076514195.1">
    <property type="nucleotide sequence ID" value="NZ_FTOH01000002.1"/>
</dbReference>
<dbReference type="Proteomes" id="UP000185639">
    <property type="component" value="Unassembled WGS sequence"/>
</dbReference>
<dbReference type="PIRSF" id="PIRSF036888">
    <property type="entry name" value="HDGYPm_UCP036888"/>
    <property type="match status" value="1"/>
</dbReference>
<dbReference type="EMBL" id="FTOH01000002">
    <property type="protein sequence ID" value="SIS48783.1"/>
    <property type="molecule type" value="Genomic_DNA"/>
</dbReference>
<dbReference type="InterPro" id="IPR007214">
    <property type="entry name" value="YbaK/aa-tRNA-synth-assoc-dom"/>
</dbReference>
<protein>
    <submittedName>
        <fullName evidence="2">HD-like signal output (HDOD) domain, no enzymatic activity</fullName>
    </submittedName>
</protein>
<dbReference type="Pfam" id="PF08668">
    <property type="entry name" value="HDOD"/>
    <property type="match status" value="1"/>
</dbReference>
<dbReference type="InterPro" id="IPR014627">
    <property type="entry name" value="UCP036888_HDGYP-like"/>
</dbReference>
<feature type="domain" description="HDOD" evidence="1">
    <location>
        <begin position="195"/>
        <end position="395"/>
    </location>
</feature>
<dbReference type="PANTHER" id="PTHR33525:SF3">
    <property type="entry name" value="RIBONUCLEASE Y"/>
    <property type="match status" value="1"/>
</dbReference>
<reference evidence="3" key="1">
    <citation type="submission" date="2017-01" db="EMBL/GenBank/DDBJ databases">
        <authorList>
            <person name="Varghese N."/>
            <person name="Submissions S."/>
        </authorList>
    </citation>
    <scope>NUCLEOTIDE SEQUENCE [LARGE SCALE GENOMIC DNA]</scope>
    <source>
        <strain evidence="3">DSM 24913</strain>
    </source>
</reference>
<dbReference type="PROSITE" id="PS51833">
    <property type="entry name" value="HDOD"/>
    <property type="match status" value="1"/>
</dbReference>
<dbReference type="Pfam" id="PF04073">
    <property type="entry name" value="tRNA_edit"/>
    <property type="match status" value="1"/>
</dbReference>
<dbReference type="Gene3D" id="3.90.960.10">
    <property type="entry name" value="YbaK/aminoacyl-tRNA synthetase-associated domain"/>
    <property type="match status" value="1"/>
</dbReference>
<dbReference type="SUPFAM" id="SSF55826">
    <property type="entry name" value="YbaK/ProRS associated domain"/>
    <property type="match status" value="1"/>
</dbReference>
<dbReference type="InterPro" id="IPR036754">
    <property type="entry name" value="YbaK/aa-tRNA-synt-asso_dom_sf"/>
</dbReference>
<dbReference type="Gene3D" id="1.10.3210.10">
    <property type="entry name" value="Hypothetical protein af1432"/>
    <property type="match status" value="1"/>
</dbReference>
<dbReference type="AlphaFoldDB" id="A0A1N7JHE5"/>
<dbReference type="InterPro" id="IPR052340">
    <property type="entry name" value="RNase_Y/CdgJ"/>
</dbReference>
<dbReference type="SUPFAM" id="SSF109604">
    <property type="entry name" value="HD-domain/PDEase-like"/>
    <property type="match status" value="1"/>
</dbReference>
<dbReference type="GO" id="GO:0002161">
    <property type="term" value="F:aminoacyl-tRNA deacylase activity"/>
    <property type="evidence" value="ECO:0007669"/>
    <property type="project" value="InterPro"/>
</dbReference>
<dbReference type="PANTHER" id="PTHR33525">
    <property type="match status" value="1"/>
</dbReference>
<evidence type="ECO:0000313" key="3">
    <source>
        <dbReference type="Proteomes" id="UP000185639"/>
    </source>
</evidence>
<proteinExistence type="predicted"/>
<dbReference type="OrthoDB" id="7001648at2"/>
<sequence>MSAIPAVVQKILEDWRIPYSAADDKELFEIMQSNPPASYSSKVAYNVFLKDELGQVQVLVPGDRMLDLTQLSHAFGRQFTALSVDELDLLKARYKIDQFPAIPQITEMETMIDQALLREQELFVYSGEEGKTWLKIPMSEFRALTTSSHVGNYSTPLRPDCPGQGSDQDLDDVHSAIRQFTPLRIKQRLEETLDLPPLPEVARKIIELRVDPDADSKALATTIEVDPGMSAQVLSWARSPYYGTRGEIKSVEEAVIRVLGFDLVINLALGLALGRSLAVPKEGPHGYTPFWKQAVMTAALCGELVRKIEPAGRPSQGMAYLSGLLHNFGFLILAQVFPPQFSLINRHIEANPHINRFYIENYLLGMSREQCAAALMMQWQMPGELVASLRQMHNADYDDDYSGYANLLFVAVRLLRERGVGDGPSEVIPEHVYTRLGLSAEDAAEVADALVENQDSFADLISVLNH</sequence>
<evidence type="ECO:0000259" key="1">
    <source>
        <dbReference type="PROSITE" id="PS51833"/>
    </source>
</evidence>
<accession>A0A1N7JHE5</accession>
<name>A0A1N7JHE5_9GAMM</name>
<evidence type="ECO:0000313" key="2">
    <source>
        <dbReference type="EMBL" id="SIS48783.1"/>
    </source>
</evidence>